<dbReference type="GO" id="GO:0016491">
    <property type="term" value="F:oxidoreductase activity"/>
    <property type="evidence" value="ECO:0007669"/>
    <property type="project" value="InterPro"/>
</dbReference>
<dbReference type="GO" id="GO:0005829">
    <property type="term" value="C:cytosol"/>
    <property type="evidence" value="ECO:0007669"/>
    <property type="project" value="TreeGrafter"/>
</dbReference>
<dbReference type="KEGG" id="bcai:K788_0000192"/>
<evidence type="ECO:0000313" key="2">
    <source>
        <dbReference type="EMBL" id="ALL68787.1"/>
    </source>
</evidence>
<dbReference type="PROSITE" id="PS51257">
    <property type="entry name" value="PROKAR_LIPOPROTEIN"/>
    <property type="match status" value="1"/>
</dbReference>
<dbReference type="Gene3D" id="3.20.20.100">
    <property type="entry name" value="NADP-dependent oxidoreductase domain"/>
    <property type="match status" value="1"/>
</dbReference>
<dbReference type="PANTHER" id="PTHR42686:SF1">
    <property type="entry name" value="GH17980P-RELATED"/>
    <property type="match status" value="1"/>
</dbReference>
<evidence type="ECO:0000259" key="1">
    <source>
        <dbReference type="Pfam" id="PF00248"/>
    </source>
</evidence>
<dbReference type="Proteomes" id="UP000019146">
    <property type="component" value="Chromosome 2"/>
</dbReference>
<dbReference type="SUPFAM" id="SSF51430">
    <property type="entry name" value="NAD(P)-linked oxidoreductase"/>
    <property type="match status" value="1"/>
</dbReference>
<dbReference type="InterPro" id="IPR020471">
    <property type="entry name" value="AKR"/>
</dbReference>
<organism evidence="2 3">
    <name type="scientific">Paraburkholderia caribensis MBA4</name>
    <dbReference type="NCBI Taxonomy" id="1323664"/>
    <lineage>
        <taxon>Bacteria</taxon>
        <taxon>Pseudomonadati</taxon>
        <taxon>Pseudomonadota</taxon>
        <taxon>Betaproteobacteria</taxon>
        <taxon>Burkholderiales</taxon>
        <taxon>Burkholderiaceae</taxon>
        <taxon>Paraburkholderia</taxon>
    </lineage>
</organism>
<accession>A0A0P0RJ47</accession>
<dbReference type="InterPro" id="IPR023210">
    <property type="entry name" value="NADP_OxRdtase_dom"/>
</dbReference>
<reference evidence="2 3" key="1">
    <citation type="journal article" date="2014" name="Genome Announc.">
        <title>Draft Genome Sequence of the Haloacid-Degrading Burkholderia caribensis Strain MBA4.</title>
        <authorList>
            <person name="Pan Y."/>
            <person name="Kong K.F."/>
            <person name="Tsang J.S."/>
        </authorList>
    </citation>
    <scope>NUCLEOTIDE SEQUENCE [LARGE SCALE GENOMIC DNA]</scope>
    <source>
        <strain evidence="2 3">MBA4</strain>
    </source>
</reference>
<gene>
    <name evidence="2" type="ORF">K788_0000192</name>
</gene>
<dbReference type="InterPro" id="IPR036812">
    <property type="entry name" value="NAD(P)_OxRdtase_dom_sf"/>
</dbReference>
<evidence type="ECO:0000313" key="3">
    <source>
        <dbReference type="Proteomes" id="UP000019146"/>
    </source>
</evidence>
<protein>
    <submittedName>
        <fullName evidence="2">L-fuco-beta-pyranose dehydrogenase</fullName>
    </submittedName>
</protein>
<dbReference type="PANTHER" id="PTHR42686">
    <property type="entry name" value="GH17980P-RELATED"/>
    <property type="match status" value="1"/>
</dbReference>
<feature type="domain" description="NADP-dependent oxidoreductase" evidence="1">
    <location>
        <begin position="19"/>
        <end position="88"/>
    </location>
</feature>
<dbReference type="GeneID" id="69972451"/>
<dbReference type="AlphaFoldDB" id="A0A0P0RJ47"/>
<sequence length="147" mass="15714">MKANAKRNLPRGGLSTTALGLGCSQFGGLYRLMAAAEAAGLADAAWSAGLRYFDTAPHYGYTLSERRIGQALGARERSTYTLSTKGAAARRRVAIPLRASGCRVVCRRCAQRTVVAAKHCVARTNDTDRFLGRTAWLTPGWRAGAPA</sequence>
<dbReference type="RefSeq" id="WP_035997480.1">
    <property type="nucleotide sequence ID" value="NZ_CP012747.1"/>
</dbReference>
<dbReference type="Pfam" id="PF00248">
    <property type="entry name" value="Aldo_ket_red"/>
    <property type="match status" value="1"/>
</dbReference>
<proteinExistence type="predicted"/>
<name>A0A0P0RJ47_9BURK</name>
<dbReference type="EMBL" id="CP012747">
    <property type="protein sequence ID" value="ALL68787.1"/>
    <property type="molecule type" value="Genomic_DNA"/>
</dbReference>